<feature type="domain" description="G-protein coupled receptors family 1 profile" evidence="10">
    <location>
        <begin position="29"/>
        <end position="267"/>
    </location>
</feature>
<dbReference type="Gene3D" id="1.20.1070.10">
    <property type="entry name" value="Rhodopsin 7-helix transmembrane proteins"/>
    <property type="match status" value="1"/>
</dbReference>
<evidence type="ECO:0000256" key="2">
    <source>
        <dbReference type="ARBA" id="ARBA00022475"/>
    </source>
</evidence>
<feature type="transmembrane region" description="Helical" evidence="9">
    <location>
        <begin position="82"/>
        <end position="103"/>
    </location>
</feature>
<evidence type="ECO:0000256" key="4">
    <source>
        <dbReference type="ARBA" id="ARBA00022989"/>
    </source>
</evidence>
<dbReference type="Proteomes" id="UP000683360">
    <property type="component" value="Unassembled WGS sequence"/>
</dbReference>
<dbReference type="CDD" id="cd00637">
    <property type="entry name" value="7tm_classA_rhodopsin-like"/>
    <property type="match status" value="1"/>
</dbReference>
<proteinExistence type="predicted"/>
<keyword evidence="12" id="KW-1185">Reference proteome</keyword>
<name>A0A8S3SU40_MYTED</name>
<dbReference type="InterPro" id="IPR017452">
    <property type="entry name" value="GPCR_Rhodpsn_7TM"/>
</dbReference>
<evidence type="ECO:0000256" key="8">
    <source>
        <dbReference type="ARBA" id="ARBA00023224"/>
    </source>
</evidence>
<evidence type="ECO:0000256" key="7">
    <source>
        <dbReference type="ARBA" id="ARBA00023170"/>
    </source>
</evidence>
<keyword evidence="7" id="KW-0675">Receptor</keyword>
<dbReference type="GO" id="GO:0004930">
    <property type="term" value="F:G protein-coupled receptor activity"/>
    <property type="evidence" value="ECO:0007669"/>
    <property type="project" value="UniProtKB-KW"/>
</dbReference>
<dbReference type="InterPro" id="IPR000276">
    <property type="entry name" value="GPCR_Rhodpsn"/>
</dbReference>
<accession>A0A8S3SU40</accession>
<evidence type="ECO:0000256" key="9">
    <source>
        <dbReference type="SAM" id="Phobius"/>
    </source>
</evidence>
<dbReference type="EMBL" id="CAJPWZ010001742">
    <property type="protein sequence ID" value="CAG2222295.1"/>
    <property type="molecule type" value="Genomic_DNA"/>
</dbReference>
<keyword evidence="2" id="KW-1003">Cell membrane</keyword>
<evidence type="ECO:0000256" key="3">
    <source>
        <dbReference type="ARBA" id="ARBA00022692"/>
    </source>
</evidence>
<keyword evidence="3 9" id="KW-0812">Transmembrane</keyword>
<dbReference type="PANTHER" id="PTHR24249">
    <property type="entry name" value="HISTAMINE RECEPTOR-RELATED G-PROTEIN COUPLED RECEPTOR"/>
    <property type="match status" value="1"/>
</dbReference>
<dbReference type="PANTHER" id="PTHR24249:SF372">
    <property type="entry name" value="G-PROTEIN COUPLED RECEPTORS FAMILY 1 PROFILE DOMAIN-CONTAINING PROTEIN"/>
    <property type="match status" value="1"/>
</dbReference>
<dbReference type="Pfam" id="PF00001">
    <property type="entry name" value="7tm_1"/>
    <property type="match status" value="1"/>
</dbReference>
<keyword evidence="8" id="KW-0807">Transducer</keyword>
<dbReference type="GO" id="GO:0005886">
    <property type="term" value="C:plasma membrane"/>
    <property type="evidence" value="ECO:0007669"/>
    <property type="project" value="UniProtKB-SubCell"/>
</dbReference>
<comment type="subcellular location">
    <subcellularLocation>
        <location evidence="1">Cell membrane</location>
        <topology evidence="1">Multi-pass membrane protein</topology>
    </subcellularLocation>
</comment>
<dbReference type="PROSITE" id="PS50262">
    <property type="entry name" value="G_PROTEIN_RECEP_F1_2"/>
    <property type="match status" value="1"/>
</dbReference>
<evidence type="ECO:0000256" key="1">
    <source>
        <dbReference type="ARBA" id="ARBA00004651"/>
    </source>
</evidence>
<keyword evidence="5" id="KW-0297">G-protein coupled receptor</keyword>
<dbReference type="InterPro" id="IPR050569">
    <property type="entry name" value="TAAR"/>
</dbReference>
<feature type="transmembrane region" description="Helical" evidence="9">
    <location>
        <begin position="124"/>
        <end position="148"/>
    </location>
</feature>
<sequence>MNSTSCIHPYGSLTVFVVGLLLSSTVTFINGFAIFILFKAKNLVIQIRTIVLHLAITDTLLGLIIVVFSISNLNCMPIPEYLFVAATRNFAVTSYIFTMILALERFISVGYPNYYVLHVTYEKIRNACICTWISTFIGIMLIVLSNYGKNKDLIQNISDVIVLSVYILTVSVLSTSSVQLYRSAEAQIQKINIFQRPTSRKFISQTYKKTTTALIICGLMLVCTFPGFVMSLIKLIDKDTFNAVEHILNYPFKILAYLNHCLNPFCTSLDLRNVDAKWISTTYAAKRTIRRVLPICVIEQYRIVKERYPIHSYVYLRCK</sequence>
<dbReference type="AlphaFoldDB" id="A0A8S3SU40"/>
<evidence type="ECO:0000256" key="5">
    <source>
        <dbReference type="ARBA" id="ARBA00023040"/>
    </source>
</evidence>
<gene>
    <name evidence="11" type="ORF">MEDL_35619</name>
</gene>
<reference evidence="11" key="1">
    <citation type="submission" date="2021-03" db="EMBL/GenBank/DDBJ databases">
        <authorList>
            <person name="Bekaert M."/>
        </authorList>
    </citation>
    <scope>NUCLEOTIDE SEQUENCE</scope>
</reference>
<evidence type="ECO:0000313" key="11">
    <source>
        <dbReference type="EMBL" id="CAG2222295.1"/>
    </source>
</evidence>
<evidence type="ECO:0000256" key="6">
    <source>
        <dbReference type="ARBA" id="ARBA00023136"/>
    </source>
</evidence>
<evidence type="ECO:0000259" key="10">
    <source>
        <dbReference type="PROSITE" id="PS50262"/>
    </source>
</evidence>
<keyword evidence="4 9" id="KW-1133">Transmembrane helix</keyword>
<organism evidence="11 12">
    <name type="scientific">Mytilus edulis</name>
    <name type="common">Blue mussel</name>
    <dbReference type="NCBI Taxonomy" id="6550"/>
    <lineage>
        <taxon>Eukaryota</taxon>
        <taxon>Metazoa</taxon>
        <taxon>Spiralia</taxon>
        <taxon>Lophotrochozoa</taxon>
        <taxon>Mollusca</taxon>
        <taxon>Bivalvia</taxon>
        <taxon>Autobranchia</taxon>
        <taxon>Pteriomorphia</taxon>
        <taxon>Mytilida</taxon>
        <taxon>Mytiloidea</taxon>
        <taxon>Mytilidae</taxon>
        <taxon>Mytilinae</taxon>
        <taxon>Mytilus</taxon>
    </lineage>
</organism>
<feature type="transmembrane region" description="Helical" evidence="9">
    <location>
        <begin position="12"/>
        <end position="38"/>
    </location>
</feature>
<evidence type="ECO:0000313" key="12">
    <source>
        <dbReference type="Proteomes" id="UP000683360"/>
    </source>
</evidence>
<keyword evidence="6 9" id="KW-0472">Membrane</keyword>
<dbReference type="SUPFAM" id="SSF81321">
    <property type="entry name" value="Family A G protein-coupled receptor-like"/>
    <property type="match status" value="1"/>
</dbReference>
<feature type="transmembrane region" description="Helical" evidence="9">
    <location>
        <begin position="210"/>
        <end position="233"/>
    </location>
</feature>
<comment type="caution">
    <text evidence="11">The sequence shown here is derived from an EMBL/GenBank/DDBJ whole genome shotgun (WGS) entry which is preliminary data.</text>
</comment>
<protein>
    <recommendedName>
        <fullName evidence="10">G-protein coupled receptors family 1 profile domain-containing protein</fullName>
    </recommendedName>
</protein>
<feature type="transmembrane region" description="Helical" evidence="9">
    <location>
        <begin position="160"/>
        <end position="181"/>
    </location>
</feature>
<feature type="transmembrane region" description="Helical" evidence="9">
    <location>
        <begin position="50"/>
        <end position="70"/>
    </location>
</feature>